<dbReference type="PANTHER" id="PTHR21879">
    <property type="entry name" value="FI03362P-RELATED-RELATED"/>
    <property type="match status" value="1"/>
</dbReference>
<keyword evidence="2" id="KW-1133">Transmembrane helix</keyword>
<feature type="chain" id="PRO_5040182477" evidence="3">
    <location>
        <begin position="23"/>
        <end position="291"/>
    </location>
</feature>
<dbReference type="InterPro" id="IPR012464">
    <property type="entry name" value="DUF1676"/>
</dbReference>
<gene>
    <name evidence="4" type="ORF">APHIGO_LOCUS419</name>
</gene>
<reference evidence="4" key="1">
    <citation type="submission" date="2022-02" db="EMBL/GenBank/DDBJ databases">
        <authorList>
            <person name="King R."/>
        </authorList>
    </citation>
    <scope>NUCLEOTIDE SEQUENCE</scope>
</reference>
<evidence type="ECO:0000256" key="3">
    <source>
        <dbReference type="SAM" id="SignalP"/>
    </source>
</evidence>
<dbReference type="Pfam" id="PF07898">
    <property type="entry name" value="DUF1676"/>
    <property type="match status" value="1"/>
</dbReference>
<dbReference type="Proteomes" id="UP001154329">
    <property type="component" value="Chromosome 1"/>
</dbReference>
<evidence type="ECO:0000256" key="1">
    <source>
        <dbReference type="SAM" id="MobiDB-lite"/>
    </source>
</evidence>
<feature type="transmembrane region" description="Helical" evidence="2">
    <location>
        <begin position="167"/>
        <end position="187"/>
    </location>
</feature>
<evidence type="ECO:0000313" key="5">
    <source>
        <dbReference type="Proteomes" id="UP001154329"/>
    </source>
</evidence>
<proteinExistence type="predicted"/>
<organism evidence="4 5">
    <name type="scientific">Aphis gossypii</name>
    <name type="common">Cotton aphid</name>
    <dbReference type="NCBI Taxonomy" id="80765"/>
    <lineage>
        <taxon>Eukaryota</taxon>
        <taxon>Metazoa</taxon>
        <taxon>Ecdysozoa</taxon>
        <taxon>Arthropoda</taxon>
        <taxon>Hexapoda</taxon>
        <taxon>Insecta</taxon>
        <taxon>Pterygota</taxon>
        <taxon>Neoptera</taxon>
        <taxon>Paraneoptera</taxon>
        <taxon>Hemiptera</taxon>
        <taxon>Sternorrhyncha</taxon>
        <taxon>Aphidomorpha</taxon>
        <taxon>Aphidoidea</taxon>
        <taxon>Aphididae</taxon>
        <taxon>Aphidini</taxon>
        <taxon>Aphis</taxon>
        <taxon>Aphis</taxon>
    </lineage>
</organism>
<keyword evidence="2" id="KW-0812">Transmembrane</keyword>
<dbReference type="GO" id="GO:0016020">
    <property type="term" value="C:membrane"/>
    <property type="evidence" value="ECO:0007669"/>
    <property type="project" value="TreeGrafter"/>
</dbReference>
<keyword evidence="5" id="KW-1185">Reference proteome</keyword>
<reference evidence="4" key="2">
    <citation type="submission" date="2022-10" db="EMBL/GenBank/DDBJ databases">
        <authorList>
            <consortium name="ENA_rothamsted_submissions"/>
            <consortium name="culmorum"/>
            <person name="King R."/>
        </authorList>
    </citation>
    <scope>NUCLEOTIDE SEQUENCE</scope>
</reference>
<name>A0A9P0ILX2_APHGO</name>
<keyword evidence="2" id="KW-0472">Membrane</keyword>
<feature type="region of interest" description="Disordered" evidence="1">
    <location>
        <begin position="240"/>
        <end position="291"/>
    </location>
</feature>
<accession>A0A9P0ILX2</accession>
<feature type="transmembrane region" description="Helical" evidence="2">
    <location>
        <begin position="141"/>
        <end position="161"/>
    </location>
</feature>
<dbReference type="EMBL" id="OU899034">
    <property type="protein sequence ID" value="CAH1708428.1"/>
    <property type="molecule type" value="Genomic_DNA"/>
</dbReference>
<sequence>MSAIKWCLLGIMVAVRLSSGHSDSAPERSFGMLRCTSADGPGTCLFKGLLKNALLYAASRRKDSLSAVAADDNKVGDGGGGLLQQQSKGIEEYLIEQIQNIFGLFSFGFDLPSEVIAPWSLLKSSFLNGRGKKNKNLGPMLAAGVAVMAGTLLPLAFGALFMLAGKAIMTSLLAITISGMLGLKALFGKHESGHVKSYAAAPAAHYSEAQFEQELGVYKGLQTEAKMHSSSANYYAGESNPPGAYFKGARPPAQEQDHHDDEGGPDQPGGYYSSAGPLVPNNKIAVVEKSD</sequence>
<evidence type="ECO:0000256" key="2">
    <source>
        <dbReference type="SAM" id="Phobius"/>
    </source>
</evidence>
<protein>
    <submittedName>
        <fullName evidence="4">Uncharacterized protein</fullName>
    </submittedName>
</protein>
<feature type="signal peptide" evidence="3">
    <location>
        <begin position="1"/>
        <end position="22"/>
    </location>
</feature>
<dbReference type="AlphaFoldDB" id="A0A9P0ILX2"/>
<evidence type="ECO:0000313" key="4">
    <source>
        <dbReference type="EMBL" id="CAH1708428.1"/>
    </source>
</evidence>
<keyword evidence="3" id="KW-0732">Signal</keyword>